<keyword evidence="11" id="KW-1185">Reference proteome</keyword>
<dbReference type="Proteomes" id="UP000291343">
    <property type="component" value="Unassembled WGS sequence"/>
</dbReference>
<keyword evidence="3" id="KW-0813">Transport</keyword>
<dbReference type="Pfam" id="PF10568">
    <property type="entry name" value="Tom37"/>
    <property type="match status" value="1"/>
</dbReference>
<evidence type="ECO:0000256" key="5">
    <source>
        <dbReference type="ARBA" id="ARBA00022927"/>
    </source>
</evidence>
<evidence type="ECO:0008006" key="12">
    <source>
        <dbReference type="Google" id="ProtNLM"/>
    </source>
</evidence>
<dbReference type="FunCoup" id="A0A482WID7">
    <property type="interactions" value="1289"/>
</dbReference>
<evidence type="ECO:0000256" key="2">
    <source>
        <dbReference type="ARBA" id="ARBA00009170"/>
    </source>
</evidence>
<sequence length="257" mass="29735">MNDIIWNDRTDETPWPNNAQLFQPLELEQILLPDNANCLYIQTFLRMCDLDFEIIYRSNAEFMSPSGKVPFLKCGPYICEADAIVNFVNNKGYSLSKDLDPSNKADLRAFTSLVNSVLVFAELYITWCEPSVYNEVTRPRYGSGYPWPLNTVLTYKKRKQVIKMLKPHGFYDMSINEVYKKVETCCQCLSTKLDNNNYFFGEQPTEFDALVFGHVYTILTTPLPTNKFSAIVRGFPNIVAHCERIEKTYYPSDKSRK</sequence>
<dbReference type="OrthoDB" id="198787at2759"/>
<protein>
    <recommendedName>
        <fullName evidence="12">Metaxin-2</fullName>
    </recommendedName>
</protein>
<dbReference type="InParanoid" id="A0A482WID7"/>
<organism evidence="10 11">
    <name type="scientific">Laodelphax striatellus</name>
    <name type="common">Small brown planthopper</name>
    <name type="synonym">Delphax striatella</name>
    <dbReference type="NCBI Taxonomy" id="195883"/>
    <lineage>
        <taxon>Eukaryota</taxon>
        <taxon>Metazoa</taxon>
        <taxon>Ecdysozoa</taxon>
        <taxon>Arthropoda</taxon>
        <taxon>Hexapoda</taxon>
        <taxon>Insecta</taxon>
        <taxon>Pterygota</taxon>
        <taxon>Neoptera</taxon>
        <taxon>Paraneoptera</taxon>
        <taxon>Hemiptera</taxon>
        <taxon>Auchenorrhyncha</taxon>
        <taxon>Fulgoroidea</taxon>
        <taxon>Delphacidae</taxon>
        <taxon>Criomorphinae</taxon>
        <taxon>Laodelphax</taxon>
    </lineage>
</organism>
<name>A0A482WID7_LAOST</name>
<dbReference type="Gene3D" id="1.20.1050.10">
    <property type="match status" value="1"/>
</dbReference>
<evidence type="ECO:0000256" key="4">
    <source>
        <dbReference type="ARBA" id="ARBA00022787"/>
    </source>
</evidence>
<evidence type="ECO:0000256" key="6">
    <source>
        <dbReference type="ARBA" id="ARBA00023128"/>
    </source>
</evidence>
<dbReference type="STRING" id="195883.A0A482WID7"/>
<comment type="subcellular location">
    <subcellularLocation>
        <location evidence="1">Mitochondrion outer membrane</location>
    </subcellularLocation>
</comment>
<dbReference type="InterPro" id="IPR050931">
    <property type="entry name" value="Mito_Protein_Transport_Metaxin"/>
</dbReference>
<dbReference type="CDD" id="cd03211">
    <property type="entry name" value="GST_C_Metaxin2"/>
    <property type="match status" value="1"/>
</dbReference>
<evidence type="ECO:0000259" key="9">
    <source>
        <dbReference type="Pfam" id="PF17171"/>
    </source>
</evidence>
<proteinExistence type="inferred from homology"/>
<gene>
    <name evidence="10" type="ORF">LSTR_LSTR007608</name>
</gene>
<dbReference type="SFLD" id="SFLDG01180">
    <property type="entry name" value="SUF1"/>
    <property type="match status" value="1"/>
</dbReference>
<evidence type="ECO:0000313" key="11">
    <source>
        <dbReference type="Proteomes" id="UP000291343"/>
    </source>
</evidence>
<feature type="domain" description="Mitochondrial outer membrane transport complex Sam37/metaxin N-terminal" evidence="8">
    <location>
        <begin position="38"/>
        <end position="158"/>
    </location>
</feature>
<dbReference type="AlphaFoldDB" id="A0A482WID7"/>
<comment type="caution">
    <text evidence="10">The sequence shown here is derived from an EMBL/GenBank/DDBJ whole genome shotgun (WGS) entry which is preliminary data.</text>
</comment>
<dbReference type="SUPFAM" id="SSF47616">
    <property type="entry name" value="GST C-terminal domain-like"/>
    <property type="match status" value="1"/>
</dbReference>
<dbReference type="InterPro" id="IPR040079">
    <property type="entry name" value="Glutathione_S-Trfase"/>
</dbReference>
<keyword evidence="7" id="KW-0472">Membrane</keyword>
<dbReference type="GO" id="GO:0007005">
    <property type="term" value="P:mitochondrion organization"/>
    <property type="evidence" value="ECO:0007669"/>
    <property type="project" value="TreeGrafter"/>
</dbReference>
<keyword evidence="5" id="KW-0653">Protein transport</keyword>
<evidence type="ECO:0000256" key="1">
    <source>
        <dbReference type="ARBA" id="ARBA00004294"/>
    </source>
</evidence>
<dbReference type="GO" id="GO:0015031">
    <property type="term" value="P:protein transport"/>
    <property type="evidence" value="ECO:0007669"/>
    <property type="project" value="UniProtKB-KW"/>
</dbReference>
<dbReference type="InterPro" id="IPR019564">
    <property type="entry name" value="Sam37/metaxin_N"/>
</dbReference>
<comment type="similarity">
    <text evidence="2">Belongs to the metaxin family.</text>
</comment>
<dbReference type="EMBL" id="QKKF02034243">
    <property type="protein sequence ID" value="RZF33263.1"/>
    <property type="molecule type" value="Genomic_DNA"/>
</dbReference>
<evidence type="ECO:0000256" key="3">
    <source>
        <dbReference type="ARBA" id="ARBA00022448"/>
    </source>
</evidence>
<evidence type="ECO:0000259" key="8">
    <source>
        <dbReference type="Pfam" id="PF10568"/>
    </source>
</evidence>
<feature type="domain" description="Metaxin glutathione S-transferase" evidence="9">
    <location>
        <begin position="183"/>
        <end position="245"/>
    </location>
</feature>
<keyword evidence="4" id="KW-1000">Mitochondrion outer membrane</keyword>
<dbReference type="SFLD" id="SFLDS00019">
    <property type="entry name" value="Glutathione_Transferase_(cytos"/>
    <property type="match status" value="1"/>
</dbReference>
<dbReference type="SMR" id="A0A482WID7"/>
<dbReference type="Pfam" id="PF17171">
    <property type="entry name" value="GST_C_6"/>
    <property type="match status" value="1"/>
</dbReference>
<evidence type="ECO:0000256" key="7">
    <source>
        <dbReference type="ARBA" id="ARBA00023136"/>
    </source>
</evidence>
<accession>A0A482WID7</accession>
<dbReference type="PANTHER" id="PTHR12289">
    <property type="entry name" value="METAXIN RELATED"/>
    <property type="match status" value="1"/>
</dbReference>
<dbReference type="InterPro" id="IPR036282">
    <property type="entry name" value="Glutathione-S-Trfase_C_sf"/>
</dbReference>
<dbReference type="PANTHER" id="PTHR12289:SF38">
    <property type="entry name" value="METAXIN-2"/>
    <property type="match status" value="1"/>
</dbReference>
<evidence type="ECO:0000313" key="10">
    <source>
        <dbReference type="EMBL" id="RZF33263.1"/>
    </source>
</evidence>
<dbReference type="GO" id="GO:0001401">
    <property type="term" value="C:SAM complex"/>
    <property type="evidence" value="ECO:0007669"/>
    <property type="project" value="InterPro"/>
</dbReference>
<reference evidence="10 11" key="1">
    <citation type="journal article" date="2017" name="Gigascience">
        <title>Genome sequence of the small brown planthopper, Laodelphax striatellus.</title>
        <authorList>
            <person name="Zhu J."/>
            <person name="Jiang F."/>
            <person name="Wang X."/>
            <person name="Yang P."/>
            <person name="Bao Y."/>
            <person name="Zhao W."/>
            <person name="Wang W."/>
            <person name="Lu H."/>
            <person name="Wang Q."/>
            <person name="Cui N."/>
            <person name="Li J."/>
            <person name="Chen X."/>
            <person name="Luo L."/>
            <person name="Yu J."/>
            <person name="Kang L."/>
            <person name="Cui F."/>
        </authorList>
    </citation>
    <scope>NUCLEOTIDE SEQUENCE [LARGE SCALE GENOMIC DNA]</scope>
    <source>
        <strain evidence="10">Lst14</strain>
    </source>
</reference>
<keyword evidence="6" id="KW-0496">Mitochondrion</keyword>
<dbReference type="InterPro" id="IPR033468">
    <property type="entry name" value="Metaxin_GST"/>
</dbReference>